<protein>
    <submittedName>
        <fullName evidence="1">12996_t:CDS:1</fullName>
    </submittedName>
</protein>
<dbReference type="OrthoDB" id="10536513at2759"/>
<proteinExistence type="predicted"/>
<name>A0A9N9A675_9GLOM</name>
<organism evidence="1 2">
    <name type="scientific">Racocetra fulgida</name>
    <dbReference type="NCBI Taxonomy" id="60492"/>
    <lineage>
        <taxon>Eukaryota</taxon>
        <taxon>Fungi</taxon>
        <taxon>Fungi incertae sedis</taxon>
        <taxon>Mucoromycota</taxon>
        <taxon>Glomeromycotina</taxon>
        <taxon>Glomeromycetes</taxon>
        <taxon>Diversisporales</taxon>
        <taxon>Gigasporaceae</taxon>
        <taxon>Racocetra</taxon>
    </lineage>
</organism>
<dbReference type="Proteomes" id="UP000789396">
    <property type="component" value="Unassembled WGS sequence"/>
</dbReference>
<evidence type="ECO:0000313" key="1">
    <source>
        <dbReference type="EMBL" id="CAG8518162.1"/>
    </source>
</evidence>
<keyword evidence="2" id="KW-1185">Reference proteome</keyword>
<dbReference type="AlphaFoldDB" id="A0A9N9A675"/>
<dbReference type="EMBL" id="CAJVPZ010002718">
    <property type="protein sequence ID" value="CAG8518162.1"/>
    <property type="molecule type" value="Genomic_DNA"/>
</dbReference>
<reference evidence="1" key="1">
    <citation type="submission" date="2021-06" db="EMBL/GenBank/DDBJ databases">
        <authorList>
            <person name="Kallberg Y."/>
            <person name="Tangrot J."/>
            <person name="Rosling A."/>
        </authorList>
    </citation>
    <scope>NUCLEOTIDE SEQUENCE</scope>
    <source>
        <strain evidence="1">IN212</strain>
    </source>
</reference>
<feature type="non-terminal residue" evidence="1">
    <location>
        <position position="67"/>
    </location>
</feature>
<sequence>MLSYQIITKNPSAELIEMEKYIRFDNTAECSVQASPNNYYDNYIENNEGVLANIDSGVVVTSENIPG</sequence>
<evidence type="ECO:0000313" key="2">
    <source>
        <dbReference type="Proteomes" id="UP000789396"/>
    </source>
</evidence>
<accession>A0A9N9A675</accession>
<comment type="caution">
    <text evidence="1">The sequence shown here is derived from an EMBL/GenBank/DDBJ whole genome shotgun (WGS) entry which is preliminary data.</text>
</comment>
<gene>
    <name evidence="1" type="ORF">RFULGI_LOCUS3222</name>
</gene>